<evidence type="ECO:0000256" key="14">
    <source>
        <dbReference type="ARBA" id="ARBA00023316"/>
    </source>
</evidence>
<evidence type="ECO:0000259" key="19">
    <source>
        <dbReference type="Pfam" id="PF00912"/>
    </source>
</evidence>
<dbReference type="PANTHER" id="PTHR32282:SF11">
    <property type="entry name" value="PENICILLIN-BINDING PROTEIN 1B"/>
    <property type="match status" value="1"/>
</dbReference>
<dbReference type="InterPro" id="IPR036950">
    <property type="entry name" value="PBP_transglycosylase"/>
</dbReference>
<keyword evidence="10" id="KW-0133">Cell shape</keyword>
<dbReference type="GO" id="GO:0008360">
    <property type="term" value="P:regulation of cell shape"/>
    <property type="evidence" value="ECO:0007669"/>
    <property type="project" value="UniProtKB-KW"/>
</dbReference>
<keyword evidence="11" id="KW-0573">Peptidoglycan synthesis</keyword>
<keyword evidence="17" id="KW-0812">Transmembrane</keyword>
<dbReference type="Proteomes" id="UP000034521">
    <property type="component" value="Unassembled WGS sequence"/>
</dbReference>
<dbReference type="Pfam" id="PF00905">
    <property type="entry name" value="Transpeptidase"/>
    <property type="match status" value="1"/>
</dbReference>
<comment type="subcellular location">
    <subcellularLocation>
        <location evidence="1">Cell membrane</location>
    </subcellularLocation>
</comment>
<evidence type="ECO:0000256" key="11">
    <source>
        <dbReference type="ARBA" id="ARBA00022984"/>
    </source>
</evidence>
<evidence type="ECO:0000313" key="21">
    <source>
        <dbReference type="Proteomes" id="UP000034521"/>
    </source>
</evidence>
<keyword evidence="4" id="KW-1003">Cell membrane</keyword>
<evidence type="ECO:0000256" key="6">
    <source>
        <dbReference type="ARBA" id="ARBA00022670"/>
    </source>
</evidence>
<comment type="catalytic activity">
    <reaction evidence="16">
        <text>[GlcNAc-(1-&gt;4)-Mur2Ac(oyl-L-Ala-gamma-D-Glu-L-Lys-D-Ala-D-Ala)](n)-di-trans,octa-cis-undecaprenyl diphosphate + beta-D-GlcNAc-(1-&gt;4)-Mur2Ac(oyl-L-Ala-gamma-D-Glu-L-Lys-D-Ala-D-Ala)-di-trans,octa-cis-undecaprenyl diphosphate = [GlcNAc-(1-&gt;4)-Mur2Ac(oyl-L-Ala-gamma-D-Glu-L-Lys-D-Ala-D-Ala)](n+1)-di-trans,octa-cis-undecaprenyl diphosphate + di-trans,octa-cis-undecaprenyl diphosphate + H(+)</text>
        <dbReference type="Rhea" id="RHEA:23708"/>
        <dbReference type="Rhea" id="RHEA-COMP:9602"/>
        <dbReference type="Rhea" id="RHEA-COMP:9603"/>
        <dbReference type="ChEBI" id="CHEBI:15378"/>
        <dbReference type="ChEBI" id="CHEBI:58405"/>
        <dbReference type="ChEBI" id="CHEBI:60033"/>
        <dbReference type="ChEBI" id="CHEBI:78435"/>
        <dbReference type="EC" id="2.4.99.28"/>
    </reaction>
</comment>
<dbReference type="FunFam" id="1.10.3810.10:FF:000001">
    <property type="entry name" value="Penicillin-binding protein 1A"/>
    <property type="match status" value="1"/>
</dbReference>
<dbReference type="GO" id="GO:0008658">
    <property type="term" value="F:penicillin binding"/>
    <property type="evidence" value="ECO:0007669"/>
    <property type="project" value="InterPro"/>
</dbReference>
<evidence type="ECO:0000256" key="10">
    <source>
        <dbReference type="ARBA" id="ARBA00022960"/>
    </source>
</evidence>
<accession>A0A0G1IQ79</accession>
<evidence type="ECO:0000256" key="4">
    <source>
        <dbReference type="ARBA" id="ARBA00022475"/>
    </source>
</evidence>
<evidence type="ECO:0000256" key="17">
    <source>
        <dbReference type="SAM" id="Phobius"/>
    </source>
</evidence>
<evidence type="ECO:0000259" key="18">
    <source>
        <dbReference type="Pfam" id="PF00905"/>
    </source>
</evidence>
<organism evidence="20 21">
    <name type="scientific">Candidatus Gottesmanbacteria bacterium GW2011_GWA1_44_24b</name>
    <dbReference type="NCBI Taxonomy" id="1618437"/>
    <lineage>
        <taxon>Bacteria</taxon>
        <taxon>Candidatus Gottesmaniibacteriota</taxon>
    </lineage>
</organism>
<dbReference type="Gene3D" id="3.40.710.10">
    <property type="entry name" value="DD-peptidase/beta-lactamase superfamily"/>
    <property type="match status" value="1"/>
</dbReference>
<dbReference type="InterPro" id="IPR001460">
    <property type="entry name" value="PCN-bd_Tpept"/>
</dbReference>
<evidence type="ECO:0000256" key="7">
    <source>
        <dbReference type="ARBA" id="ARBA00022676"/>
    </source>
</evidence>
<dbReference type="NCBIfam" id="TIGR02074">
    <property type="entry name" value="PBP_1a_fam"/>
    <property type="match status" value="1"/>
</dbReference>
<dbReference type="GO" id="GO:0006508">
    <property type="term" value="P:proteolysis"/>
    <property type="evidence" value="ECO:0007669"/>
    <property type="project" value="UniProtKB-KW"/>
</dbReference>
<dbReference type="GO" id="GO:0009002">
    <property type="term" value="F:serine-type D-Ala-D-Ala carboxypeptidase activity"/>
    <property type="evidence" value="ECO:0007669"/>
    <property type="project" value="UniProtKB-EC"/>
</dbReference>
<keyword evidence="8" id="KW-0808">Transferase</keyword>
<keyword evidence="12 17" id="KW-0472">Membrane</keyword>
<comment type="caution">
    <text evidence="20">The sequence shown here is derived from an EMBL/GenBank/DDBJ whole genome shotgun (WGS) entry which is preliminary data.</text>
</comment>
<dbReference type="InterPro" id="IPR012338">
    <property type="entry name" value="Beta-lactam/transpept-like"/>
</dbReference>
<dbReference type="Pfam" id="PF00912">
    <property type="entry name" value="Transgly"/>
    <property type="match status" value="1"/>
</dbReference>
<evidence type="ECO:0000256" key="3">
    <source>
        <dbReference type="ARBA" id="ARBA00007739"/>
    </source>
</evidence>
<evidence type="ECO:0000256" key="9">
    <source>
        <dbReference type="ARBA" id="ARBA00022801"/>
    </source>
</evidence>
<keyword evidence="17" id="KW-1133">Transmembrane helix</keyword>
<keyword evidence="14" id="KW-0961">Cell wall biogenesis/degradation</keyword>
<dbReference type="InterPro" id="IPR001264">
    <property type="entry name" value="Glyco_trans_51"/>
</dbReference>
<dbReference type="SUPFAM" id="SSF56601">
    <property type="entry name" value="beta-lactamase/transpeptidase-like"/>
    <property type="match status" value="1"/>
</dbReference>
<gene>
    <name evidence="20" type="ORF">UW52_C0006G0021</name>
</gene>
<feature type="domain" description="Glycosyl transferase family 51" evidence="19">
    <location>
        <begin position="92"/>
        <end position="262"/>
    </location>
</feature>
<dbReference type="PANTHER" id="PTHR32282">
    <property type="entry name" value="BINDING PROTEIN TRANSPEPTIDASE, PUTATIVE-RELATED"/>
    <property type="match status" value="1"/>
</dbReference>
<dbReference type="GO" id="GO:0071555">
    <property type="term" value="P:cell wall organization"/>
    <property type="evidence" value="ECO:0007669"/>
    <property type="project" value="UniProtKB-KW"/>
</dbReference>
<evidence type="ECO:0000256" key="8">
    <source>
        <dbReference type="ARBA" id="ARBA00022679"/>
    </source>
</evidence>
<dbReference type="PATRIC" id="fig|1618437.3.peg.237"/>
<dbReference type="InterPro" id="IPR023346">
    <property type="entry name" value="Lysozyme-like_dom_sf"/>
</dbReference>
<dbReference type="SUPFAM" id="SSF53955">
    <property type="entry name" value="Lysozyme-like"/>
    <property type="match status" value="1"/>
</dbReference>
<evidence type="ECO:0000256" key="1">
    <source>
        <dbReference type="ARBA" id="ARBA00004236"/>
    </source>
</evidence>
<keyword evidence="9" id="KW-0378">Hydrolase</keyword>
<comment type="catalytic activity">
    <reaction evidence="15">
        <text>Preferential cleavage: (Ac)2-L-Lys-D-Ala-|-D-Ala. Also transpeptidation of peptidyl-alanyl moieties that are N-acyl substituents of D-alanine.</text>
        <dbReference type="EC" id="3.4.16.4"/>
    </reaction>
</comment>
<dbReference type="GO" id="GO:0009252">
    <property type="term" value="P:peptidoglycan biosynthetic process"/>
    <property type="evidence" value="ECO:0007669"/>
    <property type="project" value="UniProtKB-KW"/>
</dbReference>
<feature type="transmembrane region" description="Helical" evidence="17">
    <location>
        <begin position="41"/>
        <end position="60"/>
    </location>
</feature>
<feature type="domain" description="Penicillin-binding protein transpeptidase" evidence="18">
    <location>
        <begin position="350"/>
        <end position="628"/>
    </location>
</feature>
<keyword evidence="6" id="KW-0645">Protease</keyword>
<comment type="similarity">
    <text evidence="2">In the C-terminal section; belongs to the transpeptidase family.</text>
</comment>
<dbReference type="Gene3D" id="1.10.3810.10">
    <property type="entry name" value="Biosynthetic peptidoglycan transglycosylase-like"/>
    <property type="match status" value="1"/>
</dbReference>
<dbReference type="GO" id="GO:0008955">
    <property type="term" value="F:peptidoglycan glycosyltransferase activity"/>
    <property type="evidence" value="ECO:0007669"/>
    <property type="project" value="UniProtKB-EC"/>
</dbReference>
<evidence type="ECO:0000256" key="16">
    <source>
        <dbReference type="ARBA" id="ARBA00049902"/>
    </source>
</evidence>
<evidence type="ECO:0000256" key="15">
    <source>
        <dbReference type="ARBA" id="ARBA00034000"/>
    </source>
</evidence>
<dbReference type="GO" id="GO:0030288">
    <property type="term" value="C:outer membrane-bounded periplasmic space"/>
    <property type="evidence" value="ECO:0007669"/>
    <property type="project" value="TreeGrafter"/>
</dbReference>
<keyword evidence="7" id="KW-0328">Glycosyltransferase</keyword>
<keyword evidence="5" id="KW-0121">Carboxypeptidase</keyword>
<evidence type="ECO:0000256" key="5">
    <source>
        <dbReference type="ARBA" id="ARBA00022645"/>
    </source>
</evidence>
<evidence type="ECO:0000256" key="2">
    <source>
        <dbReference type="ARBA" id="ARBA00007090"/>
    </source>
</evidence>
<sequence length="760" mass="83488">MRLHQSLQKQKNTLSGEVKSVASHCVQPTKITWFQIHRKKLAYGFWLIPISLVFSFYFFILKDLPNPKKLNFREVSATTKIYDRNNKLLFDIFTDQNRTLVPLSEIPDSVKKATIAIEDKDFYKHGGIDPIGGMLRAVAATLTNRKLQGGSTITQQLVKSALLTSERTVTRKIKEIILAFWVELLLPKDKILEMYLNQVPYGGTAWGVGTASEKYFGKNVKDLNLAQSALLAGLPQAPTLYSPFGSHPELAVQRQHAVLSRMVEDGYITEKEVEDAKNTPLIFAKPTNIKAPHFVMYVKEQLVEKYGENLVERGGLKVTTTLDLSLQEYAQATVAAEIEKIKWMKVGNAAALITKPATGEILAMVGSTDYFATPSGSYNVTTALRQPGSSIKPVNYAIGIENKVVTPGTMLLDVPTCWGVAGQANYCPRNYDGKFHGPVQVRFALGNSYNIPAVKMLYINTLETVVASASAFGLDTFREPKYYGLSLTLGGGEVRMTDMAESFGIFANAGIRKDVTAIRKVVDRNGKVLEENKDPNIDKSIPSSLLLKGPRVVSPETAFLISHILLDNNARQDAFGPNSTLVIPGHAVSVKTGTTDDLRDNWTIGFTPQVLVAVWVGNNDNSPMNRALVSGVTGAAPIWNKLMKKVLEGKTDLWPNQPEGIVGKQICSVSGLLAPNGEDASDKGCDTRFEYFWKGTEPTEKEQMKQSIVIDKATGDIAPPAGGPGKADTTEAQEHQVLKDPVSVWCLDCPHSEQTRVLLK</sequence>
<evidence type="ECO:0000313" key="20">
    <source>
        <dbReference type="EMBL" id="KKT61300.1"/>
    </source>
</evidence>
<comment type="similarity">
    <text evidence="3">In the N-terminal section; belongs to the glycosyltransferase 51 family.</text>
</comment>
<dbReference type="EMBL" id="LCIQ01000006">
    <property type="protein sequence ID" value="KKT61300.1"/>
    <property type="molecule type" value="Genomic_DNA"/>
</dbReference>
<dbReference type="AlphaFoldDB" id="A0A0G1IQ79"/>
<reference evidence="20 21" key="1">
    <citation type="journal article" date="2015" name="Nature">
        <title>rRNA introns, odd ribosomes, and small enigmatic genomes across a large radiation of phyla.</title>
        <authorList>
            <person name="Brown C.T."/>
            <person name="Hug L.A."/>
            <person name="Thomas B.C."/>
            <person name="Sharon I."/>
            <person name="Castelle C.J."/>
            <person name="Singh A."/>
            <person name="Wilkins M.J."/>
            <person name="Williams K.H."/>
            <person name="Banfield J.F."/>
        </authorList>
    </citation>
    <scope>NUCLEOTIDE SEQUENCE [LARGE SCALE GENOMIC DNA]</scope>
</reference>
<name>A0A0G1IQ79_9BACT</name>
<dbReference type="GO" id="GO:0005886">
    <property type="term" value="C:plasma membrane"/>
    <property type="evidence" value="ECO:0007669"/>
    <property type="project" value="UniProtKB-SubCell"/>
</dbReference>
<protein>
    <submittedName>
        <fullName evidence="20">Penicillin-binding protein, 1A family</fullName>
    </submittedName>
</protein>
<evidence type="ECO:0000256" key="13">
    <source>
        <dbReference type="ARBA" id="ARBA00023268"/>
    </source>
</evidence>
<keyword evidence="13" id="KW-0511">Multifunctional enzyme</keyword>
<evidence type="ECO:0000256" key="12">
    <source>
        <dbReference type="ARBA" id="ARBA00023136"/>
    </source>
</evidence>
<proteinExistence type="inferred from homology"/>
<dbReference type="InterPro" id="IPR050396">
    <property type="entry name" value="Glycosyltr_51/Transpeptidase"/>
</dbReference>